<sequence length="490" mass="51273">MNGISRKSIAFTGAVLLVITIALPLVLVVRANETGSNSYLAWNGSETAMRIDGGGESGWDEEQWYVQVDGVMGGKSSGDLEFVGVEDASASTETTTTTTTTMMSFKGDINLDGGGFSSVRRRINLDLTGFSGVVVTLEASPVSSPIAPPTGLHLQFGDSSSYYDFSSALAVPLGGSGGSPTLASVYLPLETFDRGTRFGFSCNNNCAFDPSRINGMSVYVLFQEGDFDVRIASIEAVTEPVSFSPPVAAGIDSPGDAIELLRATVRSGGGLYDKSYVELCVTMYWSVLNSLLRFPAEEEGWSLPGPVRAVICEGLERAERELFPTKNAPSDKAAAAWTLRYTIDAVVADLNGSERVWPSDRDSLPTPLEAEAMEATCVGRTSPAPGPPYDPRATEGGPELGGDSDSDTGGSENATATDDPYDDDDDDGDSLGEATANLTDSGDSLEASAATVRSGANYATSSSAVSRHSRAMRSVALLASPLLAVLLCAA</sequence>
<keyword evidence="5" id="KW-1185">Reference proteome</keyword>
<evidence type="ECO:0000256" key="2">
    <source>
        <dbReference type="SAM" id="SignalP"/>
    </source>
</evidence>
<gene>
    <name evidence="4" type="ORF">PSNMU_V1.4_AUG-EV-PASAV3_0067410</name>
</gene>
<evidence type="ECO:0000256" key="1">
    <source>
        <dbReference type="SAM" id="MobiDB-lite"/>
    </source>
</evidence>
<dbReference type="Proteomes" id="UP000291116">
    <property type="component" value="Unassembled WGS sequence"/>
</dbReference>
<dbReference type="EMBL" id="CAACVS010000241">
    <property type="protein sequence ID" value="VEU39875.1"/>
    <property type="molecule type" value="Genomic_DNA"/>
</dbReference>
<feature type="signal peptide" evidence="2">
    <location>
        <begin position="1"/>
        <end position="31"/>
    </location>
</feature>
<evidence type="ECO:0000313" key="4">
    <source>
        <dbReference type="EMBL" id="VEU39875.1"/>
    </source>
</evidence>
<evidence type="ECO:0000313" key="5">
    <source>
        <dbReference type="Proteomes" id="UP000291116"/>
    </source>
</evidence>
<reference evidence="4 5" key="1">
    <citation type="submission" date="2019-01" db="EMBL/GenBank/DDBJ databases">
        <authorList>
            <person name="Ferrante I. M."/>
        </authorList>
    </citation>
    <scope>NUCLEOTIDE SEQUENCE [LARGE SCALE GENOMIC DNA]</scope>
    <source>
        <strain evidence="4 5">B856</strain>
    </source>
</reference>
<feature type="compositionally biased region" description="Low complexity" evidence="1">
    <location>
        <begin position="401"/>
        <end position="411"/>
    </location>
</feature>
<feature type="compositionally biased region" description="Acidic residues" evidence="1">
    <location>
        <begin position="419"/>
        <end position="430"/>
    </location>
</feature>
<dbReference type="OrthoDB" id="426386at2759"/>
<dbReference type="AlphaFoldDB" id="A0A448ZCV7"/>
<dbReference type="InterPro" id="IPR008979">
    <property type="entry name" value="Galactose-bd-like_sf"/>
</dbReference>
<dbReference type="SUPFAM" id="SSF49785">
    <property type="entry name" value="Galactose-binding domain-like"/>
    <property type="match status" value="1"/>
</dbReference>
<accession>A0A448ZCV7</accession>
<proteinExistence type="predicted"/>
<keyword evidence="2" id="KW-0732">Signal</keyword>
<dbReference type="Pfam" id="PF08547">
    <property type="entry name" value="CIA30"/>
    <property type="match status" value="1"/>
</dbReference>
<evidence type="ECO:0000259" key="3">
    <source>
        <dbReference type="Pfam" id="PF08547"/>
    </source>
</evidence>
<feature type="chain" id="PRO_5019051210" description="NADH:ubiquinone oxidoreductase intermediate-associated protein 30 domain-containing protein" evidence="2">
    <location>
        <begin position="32"/>
        <end position="490"/>
    </location>
</feature>
<organism evidence="4 5">
    <name type="scientific">Pseudo-nitzschia multistriata</name>
    <dbReference type="NCBI Taxonomy" id="183589"/>
    <lineage>
        <taxon>Eukaryota</taxon>
        <taxon>Sar</taxon>
        <taxon>Stramenopiles</taxon>
        <taxon>Ochrophyta</taxon>
        <taxon>Bacillariophyta</taxon>
        <taxon>Bacillariophyceae</taxon>
        <taxon>Bacillariophycidae</taxon>
        <taxon>Bacillariales</taxon>
        <taxon>Bacillariaceae</taxon>
        <taxon>Pseudo-nitzschia</taxon>
    </lineage>
</organism>
<feature type="domain" description="NADH:ubiquinone oxidoreductase intermediate-associated protein 30" evidence="3">
    <location>
        <begin position="61"/>
        <end position="138"/>
    </location>
</feature>
<protein>
    <recommendedName>
        <fullName evidence="3">NADH:ubiquinone oxidoreductase intermediate-associated protein 30 domain-containing protein</fullName>
    </recommendedName>
</protein>
<name>A0A448ZCV7_9STRA</name>
<feature type="region of interest" description="Disordered" evidence="1">
    <location>
        <begin position="377"/>
        <end position="448"/>
    </location>
</feature>
<dbReference type="InterPro" id="IPR013857">
    <property type="entry name" value="NADH-UbQ_OxRdtase-assoc_prot30"/>
</dbReference>